<keyword evidence="9" id="KW-1185">Reference proteome</keyword>
<dbReference type="Pfam" id="PF09335">
    <property type="entry name" value="VTT_dom"/>
    <property type="match status" value="1"/>
</dbReference>
<evidence type="ECO:0000259" key="7">
    <source>
        <dbReference type="Pfam" id="PF09335"/>
    </source>
</evidence>
<keyword evidence="4 6" id="KW-1133">Transmembrane helix</keyword>
<evidence type="ECO:0000256" key="1">
    <source>
        <dbReference type="ARBA" id="ARBA00004651"/>
    </source>
</evidence>
<protein>
    <recommendedName>
        <fullName evidence="6">TVP38/TMEM64 family membrane protein</fullName>
    </recommendedName>
</protein>
<comment type="caution">
    <text evidence="8">The sequence shown here is derived from an EMBL/GenBank/DDBJ whole genome shotgun (WGS) entry which is preliminary data.</text>
</comment>
<dbReference type="OrthoDB" id="9812980at2"/>
<reference evidence="8 9" key="2">
    <citation type="submission" date="2018-03" db="EMBL/GenBank/DDBJ databases">
        <title>The ancient ancestry and fast evolution of plastids.</title>
        <authorList>
            <person name="Moore K.R."/>
            <person name="Magnabosco C."/>
            <person name="Momper L."/>
            <person name="Gold D.A."/>
            <person name="Bosak T."/>
            <person name="Fournier G.P."/>
        </authorList>
    </citation>
    <scope>NUCLEOTIDE SEQUENCE [LARGE SCALE GENOMIC DNA]</scope>
    <source>
        <strain evidence="8 9">CCAP 1448/3</strain>
    </source>
</reference>
<feature type="transmembrane region" description="Helical" evidence="6">
    <location>
        <begin position="212"/>
        <end position="233"/>
    </location>
</feature>
<comment type="similarity">
    <text evidence="6">Belongs to the TVP38/TMEM64 family.</text>
</comment>
<comment type="subcellular location">
    <subcellularLocation>
        <location evidence="1 6">Cell membrane</location>
        <topology evidence="1 6">Multi-pass membrane protein</topology>
    </subcellularLocation>
</comment>
<evidence type="ECO:0000313" key="8">
    <source>
        <dbReference type="EMBL" id="PSB03097.1"/>
    </source>
</evidence>
<feature type="transmembrane region" description="Helical" evidence="6">
    <location>
        <begin position="173"/>
        <end position="192"/>
    </location>
</feature>
<keyword evidence="5 6" id="KW-0472">Membrane</keyword>
<proteinExistence type="inferred from homology"/>
<feature type="transmembrane region" description="Helical" evidence="6">
    <location>
        <begin position="59"/>
        <end position="86"/>
    </location>
</feature>
<evidence type="ECO:0000256" key="4">
    <source>
        <dbReference type="ARBA" id="ARBA00022989"/>
    </source>
</evidence>
<dbReference type="PANTHER" id="PTHR12677:SF59">
    <property type="entry name" value="GOLGI APPARATUS MEMBRANE PROTEIN TVP38-RELATED"/>
    <property type="match status" value="1"/>
</dbReference>
<feature type="transmembrane region" description="Helical" evidence="6">
    <location>
        <begin position="93"/>
        <end position="113"/>
    </location>
</feature>
<evidence type="ECO:0000256" key="5">
    <source>
        <dbReference type="ARBA" id="ARBA00023136"/>
    </source>
</evidence>
<dbReference type="EMBL" id="PVWJ01000041">
    <property type="protein sequence ID" value="PSB03097.1"/>
    <property type="molecule type" value="Genomic_DNA"/>
</dbReference>
<accession>A0A2T1C4N1</accession>
<keyword evidence="2 6" id="KW-1003">Cell membrane</keyword>
<feature type="domain" description="VTT" evidence="7">
    <location>
        <begin position="73"/>
        <end position="190"/>
    </location>
</feature>
<evidence type="ECO:0000313" key="9">
    <source>
        <dbReference type="Proteomes" id="UP000238762"/>
    </source>
</evidence>
<evidence type="ECO:0000256" key="6">
    <source>
        <dbReference type="RuleBase" id="RU366058"/>
    </source>
</evidence>
<dbReference type="PANTHER" id="PTHR12677">
    <property type="entry name" value="GOLGI APPARATUS MEMBRANE PROTEIN TVP38-RELATED"/>
    <property type="match status" value="1"/>
</dbReference>
<name>A0A2T1C4N1_9CYAN</name>
<feature type="transmembrane region" description="Helical" evidence="6">
    <location>
        <begin position="142"/>
        <end position="161"/>
    </location>
</feature>
<keyword evidence="3 6" id="KW-0812">Transmembrane</keyword>
<evidence type="ECO:0000256" key="2">
    <source>
        <dbReference type="ARBA" id="ARBA00022475"/>
    </source>
</evidence>
<dbReference type="Proteomes" id="UP000238762">
    <property type="component" value="Unassembled WGS sequence"/>
</dbReference>
<sequence>MLKEPVINRLDARKKRIISYIMMGFSLAILIISAKYLNLPEILRNLLRWVDSLGNWGPIAFIIIYNLATILFIPGSILTLGGGVIYGVLWGSIYVSISAIIGAIVAFTIGRYISRDWVAKQMAQHPKFKAIEEAVSRSGIKIVLLTRLCPIFPFNLLNYAFGVTQVSLRDYVLGSLGMIPGTVMYVYLGSIVGDLAMLDTPGMMSTNPQTEMMKWVINIISVAMTIAVTVYLAKIARQALEQEVK</sequence>
<organism evidence="8 9">
    <name type="scientific">Merismopedia glauca CCAP 1448/3</name>
    <dbReference type="NCBI Taxonomy" id="1296344"/>
    <lineage>
        <taxon>Bacteria</taxon>
        <taxon>Bacillati</taxon>
        <taxon>Cyanobacteriota</taxon>
        <taxon>Cyanophyceae</taxon>
        <taxon>Synechococcales</taxon>
        <taxon>Merismopediaceae</taxon>
        <taxon>Merismopedia</taxon>
    </lineage>
</organism>
<gene>
    <name evidence="8" type="ORF">C7B64_10195</name>
</gene>
<dbReference type="InterPro" id="IPR032816">
    <property type="entry name" value="VTT_dom"/>
</dbReference>
<reference evidence="8 9" key="1">
    <citation type="submission" date="2018-02" db="EMBL/GenBank/DDBJ databases">
        <authorList>
            <person name="Cohen D.B."/>
            <person name="Kent A.D."/>
        </authorList>
    </citation>
    <scope>NUCLEOTIDE SEQUENCE [LARGE SCALE GENOMIC DNA]</scope>
    <source>
        <strain evidence="8 9">CCAP 1448/3</strain>
    </source>
</reference>
<dbReference type="InterPro" id="IPR015414">
    <property type="entry name" value="TMEM64"/>
</dbReference>
<dbReference type="RefSeq" id="WP_106288543.1">
    <property type="nucleotide sequence ID" value="NZ_CAWNTC010000024.1"/>
</dbReference>
<dbReference type="AlphaFoldDB" id="A0A2T1C4N1"/>
<feature type="transmembrane region" description="Helical" evidence="6">
    <location>
        <begin position="20"/>
        <end position="39"/>
    </location>
</feature>
<dbReference type="GO" id="GO:0005886">
    <property type="term" value="C:plasma membrane"/>
    <property type="evidence" value="ECO:0007669"/>
    <property type="project" value="UniProtKB-SubCell"/>
</dbReference>
<evidence type="ECO:0000256" key="3">
    <source>
        <dbReference type="ARBA" id="ARBA00022692"/>
    </source>
</evidence>